<protein>
    <submittedName>
        <fullName evidence="3">Uncharacterized protein</fullName>
    </submittedName>
</protein>
<proteinExistence type="predicted"/>
<comment type="caution">
    <text evidence="3">The sequence shown here is derived from an EMBL/GenBank/DDBJ whole genome shotgun (WGS) entry which is preliminary data.</text>
</comment>
<dbReference type="Proteomes" id="UP000299102">
    <property type="component" value="Unassembled WGS sequence"/>
</dbReference>
<evidence type="ECO:0000256" key="2">
    <source>
        <dbReference type="SAM" id="Phobius"/>
    </source>
</evidence>
<name>A0A4C1UUG7_EUMVA</name>
<dbReference type="AlphaFoldDB" id="A0A4C1UUG7"/>
<gene>
    <name evidence="3" type="ORF">EVAR_79175_1</name>
</gene>
<feature type="transmembrane region" description="Helical" evidence="2">
    <location>
        <begin position="78"/>
        <end position="98"/>
    </location>
</feature>
<keyword evidence="2" id="KW-0812">Transmembrane</keyword>
<keyword evidence="4" id="KW-1185">Reference proteome</keyword>
<feature type="region of interest" description="Disordered" evidence="1">
    <location>
        <begin position="1"/>
        <end position="20"/>
    </location>
</feature>
<accession>A0A4C1UUG7</accession>
<evidence type="ECO:0000313" key="3">
    <source>
        <dbReference type="EMBL" id="GBP29626.1"/>
    </source>
</evidence>
<evidence type="ECO:0000313" key="4">
    <source>
        <dbReference type="Proteomes" id="UP000299102"/>
    </source>
</evidence>
<evidence type="ECO:0000256" key="1">
    <source>
        <dbReference type="SAM" id="MobiDB-lite"/>
    </source>
</evidence>
<keyword evidence="2" id="KW-1133">Transmembrane helix</keyword>
<dbReference type="EMBL" id="BGZK01000222">
    <property type="protein sequence ID" value="GBP29626.1"/>
    <property type="molecule type" value="Genomic_DNA"/>
</dbReference>
<feature type="transmembrane region" description="Helical" evidence="2">
    <location>
        <begin position="110"/>
        <end position="128"/>
    </location>
</feature>
<organism evidence="3 4">
    <name type="scientific">Eumeta variegata</name>
    <name type="common">Bagworm moth</name>
    <name type="synonym">Eumeta japonica</name>
    <dbReference type="NCBI Taxonomy" id="151549"/>
    <lineage>
        <taxon>Eukaryota</taxon>
        <taxon>Metazoa</taxon>
        <taxon>Ecdysozoa</taxon>
        <taxon>Arthropoda</taxon>
        <taxon>Hexapoda</taxon>
        <taxon>Insecta</taxon>
        <taxon>Pterygota</taxon>
        <taxon>Neoptera</taxon>
        <taxon>Endopterygota</taxon>
        <taxon>Lepidoptera</taxon>
        <taxon>Glossata</taxon>
        <taxon>Ditrysia</taxon>
        <taxon>Tineoidea</taxon>
        <taxon>Psychidae</taxon>
        <taxon>Oiketicinae</taxon>
        <taxon>Eumeta</taxon>
    </lineage>
</organism>
<reference evidence="3 4" key="1">
    <citation type="journal article" date="2019" name="Commun. Biol.">
        <title>The bagworm genome reveals a unique fibroin gene that provides high tensile strength.</title>
        <authorList>
            <person name="Kono N."/>
            <person name="Nakamura H."/>
            <person name="Ohtoshi R."/>
            <person name="Tomita M."/>
            <person name="Numata K."/>
            <person name="Arakawa K."/>
        </authorList>
    </citation>
    <scope>NUCLEOTIDE SEQUENCE [LARGE SCALE GENOMIC DNA]</scope>
</reference>
<sequence>MRGREQPMEASSHPHAGDSTRDKIALKELNNNEQKLLLHVCKVTGLFSRCSLVLHSMAPSSQKVFQKLFNSIIPVGTTLGAMSGRVMALLFITTYIISVKTRRLHHDLEALPVYGFVGMVIQCPYFIFPRPHTVPPVLPPCANIQEPFVTCVNVG</sequence>
<keyword evidence="2" id="KW-0472">Membrane</keyword>